<accession>A0A9X0BH77</accession>
<reference evidence="1" key="1">
    <citation type="submission" date="2022-12" db="EMBL/GenBank/DDBJ databases">
        <authorList>
            <person name="Petersen C."/>
        </authorList>
    </citation>
    <scope>NUCLEOTIDE SEQUENCE</scope>
    <source>
        <strain evidence="1">IBT 17660</strain>
    </source>
</reference>
<dbReference type="AlphaFoldDB" id="A0A9X0BH77"/>
<gene>
    <name evidence="1" type="ORF">N7530_011009</name>
</gene>
<dbReference type="Proteomes" id="UP001147760">
    <property type="component" value="Unassembled WGS sequence"/>
</dbReference>
<sequence length="59" mass="6861">MERTPEIGRYFYFWFEGTAFRIIGAPVDEWGWWKMDSPHSSELIALDVVRAQNSARAAP</sequence>
<comment type="caution">
    <text evidence="1">The sequence shown here is derived from an EMBL/GenBank/DDBJ whole genome shotgun (WGS) entry which is preliminary data.</text>
</comment>
<evidence type="ECO:0000313" key="1">
    <source>
        <dbReference type="EMBL" id="KAJ5459065.1"/>
    </source>
</evidence>
<keyword evidence="2" id="KW-1185">Reference proteome</keyword>
<dbReference type="OrthoDB" id="10268873at2759"/>
<reference evidence="1" key="2">
    <citation type="journal article" date="2023" name="IMA Fungus">
        <title>Comparative genomic study of the Penicillium genus elucidates a diverse pangenome and 15 lateral gene transfer events.</title>
        <authorList>
            <person name="Petersen C."/>
            <person name="Sorensen T."/>
            <person name="Nielsen M.R."/>
            <person name="Sondergaard T.E."/>
            <person name="Sorensen J.L."/>
            <person name="Fitzpatrick D.A."/>
            <person name="Frisvad J.C."/>
            <person name="Nielsen K.L."/>
        </authorList>
    </citation>
    <scope>NUCLEOTIDE SEQUENCE</scope>
    <source>
        <strain evidence="1">IBT 17660</strain>
    </source>
</reference>
<dbReference type="EMBL" id="JAPWDO010000008">
    <property type="protein sequence ID" value="KAJ5459065.1"/>
    <property type="molecule type" value="Genomic_DNA"/>
</dbReference>
<protein>
    <submittedName>
        <fullName evidence="1">Uncharacterized protein</fullName>
    </submittedName>
</protein>
<proteinExistence type="predicted"/>
<evidence type="ECO:0000313" key="2">
    <source>
        <dbReference type="Proteomes" id="UP001147760"/>
    </source>
</evidence>
<organism evidence="1 2">
    <name type="scientific">Penicillium desertorum</name>
    <dbReference type="NCBI Taxonomy" id="1303715"/>
    <lineage>
        <taxon>Eukaryota</taxon>
        <taxon>Fungi</taxon>
        <taxon>Dikarya</taxon>
        <taxon>Ascomycota</taxon>
        <taxon>Pezizomycotina</taxon>
        <taxon>Eurotiomycetes</taxon>
        <taxon>Eurotiomycetidae</taxon>
        <taxon>Eurotiales</taxon>
        <taxon>Aspergillaceae</taxon>
        <taxon>Penicillium</taxon>
    </lineage>
</organism>
<name>A0A9X0BH77_9EURO</name>